<accession>A0A5M9QP28</accession>
<dbReference type="RefSeq" id="WP_150337180.1">
    <property type="nucleotide sequence ID" value="NZ_JAERIX010000009.1"/>
</dbReference>
<keyword evidence="5 9" id="KW-0227">DNA damage</keyword>
<evidence type="ECO:0000256" key="6">
    <source>
        <dbReference type="ARBA" id="ARBA00022840"/>
    </source>
</evidence>
<feature type="coiled-coil region" evidence="10">
    <location>
        <begin position="311"/>
        <end position="338"/>
    </location>
</feature>
<keyword evidence="10" id="KW-0175">Coiled coil</keyword>
<evidence type="ECO:0000256" key="7">
    <source>
        <dbReference type="ARBA" id="ARBA00023204"/>
    </source>
</evidence>
<comment type="function">
    <text evidence="1 9">May be involved in recombinational repair of damaged DNA.</text>
</comment>
<dbReference type="Gene3D" id="3.40.50.300">
    <property type="entry name" value="P-loop containing nucleotide triphosphate hydrolases"/>
    <property type="match status" value="2"/>
</dbReference>
<dbReference type="Proteomes" id="UP000323707">
    <property type="component" value="Unassembled WGS sequence"/>
</dbReference>
<evidence type="ECO:0000256" key="8">
    <source>
        <dbReference type="ARBA" id="ARBA00033408"/>
    </source>
</evidence>
<name>A0A5M9QP28_9HELI</name>
<gene>
    <name evidence="12" type="ORF">F4V45_04070</name>
</gene>
<dbReference type="GO" id="GO:0005524">
    <property type="term" value="F:ATP binding"/>
    <property type="evidence" value="ECO:0007669"/>
    <property type="project" value="UniProtKB-KW"/>
</dbReference>
<evidence type="ECO:0000313" key="12">
    <source>
        <dbReference type="EMBL" id="KAA8709819.1"/>
    </source>
</evidence>
<evidence type="ECO:0000256" key="10">
    <source>
        <dbReference type="SAM" id="Coils"/>
    </source>
</evidence>
<evidence type="ECO:0000256" key="1">
    <source>
        <dbReference type="ARBA" id="ARBA00003618"/>
    </source>
</evidence>
<evidence type="ECO:0000313" key="13">
    <source>
        <dbReference type="Proteomes" id="UP000323707"/>
    </source>
</evidence>
<dbReference type="GO" id="GO:0043590">
    <property type="term" value="C:bacterial nucleoid"/>
    <property type="evidence" value="ECO:0007669"/>
    <property type="project" value="TreeGrafter"/>
</dbReference>
<evidence type="ECO:0000256" key="5">
    <source>
        <dbReference type="ARBA" id="ARBA00022763"/>
    </source>
</evidence>
<dbReference type="AlphaFoldDB" id="A0A5M9QP28"/>
<dbReference type="InterPro" id="IPR003395">
    <property type="entry name" value="RecF/RecN/SMC_N"/>
</dbReference>
<dbReference type="SUPFAM" id="SSF52540">
    <property type="entry name" value="P-loop containing nucleoside triphosphate hydrolases"/>
    <property type="match status" value="1"/>
</dbReference>
<dbReference type="PIRSF" id="PIRSF003128">
    <property type="entry name" value="RecN"/>
    <property type="match status" value="1"/>
</dbReference>
<comment type="similarity">
    <text evidence="2 9">Belongs to the RecN family.</text>
</comment>
<keyword evidence="4" id="KW-0547">Nucleotide-binding</keyword>
<dbReference type="GO" id="GO:0006281">
    <property type="term" value="P:DNA repair"/>
    <property type="evidence" value="ECO:0007669"/>
    <property type="project" value="UniProtKB-KW"/>
</dbReference>
<evidence type="ECO:0000256" key="4">
    <source>
        <dbReference type="ARBA" id="ARBA00022741"/>
    </source>
</evidence>
<evidence type="ECO:0000259" key="11">
    <source>
        <dbReference type="Pfam" id="PF02463"/>
    </source>
</evidence>
<comment type="caution">
    <text evidence="12">The sequence shown here is derived from an EMBL/GenBank/DDBJ whole genome shotgun (WGS) entry which is preliminary data.</text>
</comment>
<dbReference type="InterPro" id="IPR004604">
    <property type="entry name" value="DNA_recomb/repair_RecN"/>
</dbReference>
<evidence type="ECO:0000256" key="2">
    <source>
        <dbReference type="ARBA" id="ARBA00009441"/>
    </source>
</evidence>
<organism evidence="12 13">
    <name type="scientific">Helicobacter canis</name>
    <dbReference type="NCBI Taxonomy" id="29419"/>
    <lineage>
        <taxon>Bacteria</taxon>
        <taxon>Pseudomonadati</taxon>
        <taxon>Campylobacterota</taxon>
        <taxon>Epsilonproteobacteria</taxon>
        <taxon>Campylobacterales</taxon>
        <taxon>Helicobacteraceae</taxon>
        <taxon>Helicobacter</taxon>
    </lineage>
</organism>
<feature type="domain" description="RecF/RecN/SMC N-terminal" evidence="11">
    <location>
        <begin position="2"/>
        <end position="472"/>
    </location>
</feature>
<feature type="coiled-coil region" evidence="10">
    <location>
        <begin position="245"/>
        <end position="272"/>
    </location>
</feature>
<reference evidence="12 13" key="1">
    <citation type="submission" date="2019-09" db="EMBL/GenBank/DDBJ databases">
        <title>Draft genome sequence of various Type strains from the CCUG.</title>
        <authorList>
            <person name="Pineiro-Iglesias B."/>
            <person name="Tunovic T."/>
            <person name="Unosson C."/>
            <person name="Inganas E."/>
            <person name="Ohlen M."/>
            <person name="Cardew S."/>
            <person name="Jensie-Markopoulos S."/>
            <person name="Salva-Serra F."/>
            <person name="Jaen-Luchoro D."/>
            <person name="Karlsson R."/>
            <person name="Svensson-Stadler L."/>
            <person name="Chun J."/>
            <person name="Moore E."/>
        </authorList>
    </citation>
    <scope>NUCLEOTIDE SEQUENCE [LARGE SCALE GENOMIC DNA]</scope>
    <source>
        <strain evidence="12 13">CCUG 32756T</strain>
    </source>
</reference>
<dbReference type="EMBL" id="VXKE01000012">
    <property type="protein sequence ID" value="KAA8709819.1"/>
    <property type="molecule type" value="Genomic_DNA"/>
</dbReference>
<sequence>MIKKLHLEDSMLFGSLELNFSAGFCVFSGPSGSGKSVLMDSLLACFGLKEPNASVIEADILLSPSLIKVFEEELGIDSELLNIKIIKKDKIRYFVNFTPIAKRQLAQILSRFTTHIHSRGGDELGAASLLGLLDRLAIASTQSHAKALQDFAQDFAQLDSKRKQLDELQKAESNRQSLIEIAEFEIAQIHSIAPKSGEYEELLALKKTLSHKEKLLESIAKATAALESSSALSSALALLDKPELQATLEEALNDTQATLEEESQKLENLQDLDVESLLARISALSSLITRYGSIEAALAHEQAQREKLEALQDSSTKTKELEDRIAALESSLSSQAQALTQTRQSALKSLQDSLQALCLALKLKPISCTLCPKPLDHSGSDMLELRLDHSSIATLSAGEFNRLRLAVMCVGARLEKKQGVLILDEIDANLSGEESEGVARVLQELAKSYQVFAISHQPHMPSLATAHYLVSTDGASSQVRLLDKQGRVQELARMISGANITQEALDFASRRLEQGQVSAN</sequence>
<dbReference type="PANTHER" id="PTHR11059:SF0">
    <property type="entry name" value="DNA REPAIR PROTEIN RECN"/>
    <property type="match status" value="1"/>
</dbReference>
<evidence type="ECO:0000256" key="9">
    <source>
        <dbReference type="PIRNR" id="PIRNR003128"/>
    </source>
</evidence>
<keyword evidence="7 9" id="KW-0234">DNA repair</keyword>
<keyword evidence="6" id="KW-0067">ATP-binding</keyword>
<protein>
    <recommendedName>
        <fullName evidence="3 9">DNA repair protein RecN</fullName>
    </recommendedName>
    <alternativeName>
        <fullName evidence="8 9">Recombination protein N</fullName>
    </alternativeName>
</protein>
<dbReference type="PANTHER" id="PTHR11059">
    <property type="entry name" value="DNA REPAIR PROTEIN RECN"/>
    <property type="match status" value="1"/>
</dbReference>
<dbReference type="InterPro" id="IPR027417">
    <property type="entry name" value="P-loop_NTPase"/>
</dbReference>
<dbReference type="GO" id="GO:0006310">
    <property type="term" value="P:DNA recombination"/>
    <property type="evidence" value="ECO:0007669"/>
    <property type="project" value="InterPro"/>
</dbReference>
<dbReference type="Pfam" id="PF02463">
    <property type="entry name" value="SMC_N"/>
    <property type="match status" value="1"/>
</dbReference>
<dbReference type="GO" id="GO:0009432">
    <property type="term" value="P:SOS response"/>
    <property type="evidence" value="ECO:0007669"/>
    <property type="project" value="TreeGrafter"/>
</dbReference>
<proteinExistence type="inferred from homology"/>
<evidence type="ECO:0000256" key="3">
    <source>
        <dbReference type="ARBA" id="ARBA00021315"/>
    </source>
</evidence>